<feature type="domain" description="Right handed beta helix" evidence="4">
    <location>
        <begin position="256"/>
        <end position="426"/>
    </location>
</feature>
<organism evidence="5 6">
    <name type="scientific">Pyxidicoccus parkwayensis</name>
    <dbReference type="NCBI Taxonomy" id="2813578"/>
    <lineage>
        <taxon>Bacteria</taxon>
        <taxon>Pseudomonadati</taxon>
        <taxon>Myxococcota</taxon>
        <taxon>Myxococcia</taxon>
        <taxon>Myxococcales</taxon>
        <taxon>Cystobacterineae</taxon>
        <taxon>Myxococcaceae</taxon>
        <taxon>Pyxidicoccus</taxon>
    </lineage>
</organism>
<feature type="signal peptide" evidence="3">
    <location>
        <begin position="1"/>
        <end position="24"/>
    </location>
</feature>
<feature type="chain" id="PRO_5047506603" evidence="3">
    <location>
        <begin position="25"/>
        <end position="507"/>
    </location>
</feature>
<protein>
    <submittedName>
        <fullName evidence="5">Right-handed parallel beta-helix repeat-containing protein</fullName>
    </submittedName>
</protein>
<dbReference type="InterPro" id="IPR039448">
    <property type="entry name" value="Beta_helix"/>
</dbReference>
<evidence type="ECO:0000313" key="5">
    <source>
        <dbReference type="EMBL" id="QSQ26457.1"/>
    </source>
</evidence>
<name>A0ABX7P7S0_9BACT</name>
<sequence length="507" mass="54464">MRSFRAPCAALLCGLALACGPEQAPDEDLSPEEQEPVVRDTPPERGLPDESRPQPAAGDEVVDVVRPAHGGSRGAEVLFHQQCPSPEDARGGTLYVGTPDTRVSREARGSRDNPYSTIAAALKAARPGDVIEVLAGTYRERVVISGDDIREGTRTAPIVLRGDSKGRTKLVMGTKSRGNLLVVSKPYWVVQNVELDAGGAPYFAALFEPNTRCSQLLDSQVHSGSAGGGVILDGAEGVLISGNEISDFSKTGADSHGVLVKNSSQYSFILGNDIHHNSGDAVQCHTNGGRPFGVFIERNRLHHSGENGVDIKGCDQVYIRGNTLYAFPDTGSFPWQRGSSAGEAVVLHQDAHTTQVVNNRIARAGRGISVGGTKWSDQVEDVLLEGNYISDILDEPAMNGQGIRIVKATRVSILDNRLENTADVGLQLGADQQKVSRLVVKGNELSDMGRFIKLGAADDISWLQMDENHYSGSGRFEVSGLPDVRTFTEWRRAMRQYGLEEGSVLGP</sequence>
<evidence type="ECO:0000256" key="1">
    <source>
        <dbReference type="ARBA" id="ARBA00022737"/>
    </source>
</evidence>
<dbReference type="EMBL" id="CP071090">
    <property type="protein sequence ID" value="QSQ26457.1"/>
    <property type="molecule type" value="Genomic_DNA"/>
</dbReference>
<evidence type="ECO:0000256" key="2">
    <source>
        <dbReference type="SAM" id="MobiDB-lite"/>
    </source>
</evidence>
<gene>
    <name evidence="5" type="ORF">JY651_16655</name>
</gene>
<keyword evidence="1" id="KW-0677">Repeat</keyword>
<evidence type="ECO:0000313" key="6">
    <source>
        <dbReference type="Proteomes" id="UP000662747"/>
    </source>
</evidence>
<evidence type="ECO:0000256" key="3">
    <source>
        <dbReference type="SAM" id="SignalP"/>
    </source>
</evidence>
<dbReference type="RefSeq" id="WP_206728004.1">
    <property type="nucleotide sequence ID" value="NZ_CP071090.1"/>
</dbReference>
<dbReference type="Gene3D" id="2.160.20.10">
    <property type="entry name" value="Single-stranded right-handed beta-helix, Pectin lyase-like"/>
    <property type="match status" value="1"/>
</dbReference>
<dbReference type="Proteomes" id="UP000662747">
    <property type="component" value="Chromosome"/>
</dbReference>
<dbReference type="SMART" id="SM00710">
    <property type="entry name" value="PbH1"/>
    <property type="match status" value="7"/>
</dbReference>
<keyword evidence="3" id="KW-0732">Signal</keyword>
<dbReference type="InterPro" id="IPR012334">
    <property type="entry name" value="Pectin_lyas_fold"/>
</dbReference>
<evidence type="ECO:0000259" key="4">
    <source>
        <dbReference type="Pfam" id="PF13229"/>
    </source>
</evidence>
<dbReference type="InterPro" id="IPR011050">
    <property type="entry name" value="Pectin_lyase_fold/virulence"/>
</dbReference>
<dbReference type="PANTHER" id="PTHR22990">
    <property type="entry name" value="F-BOX ONLY PROTEIN"/>
    <property type="match status" value="1"/>
</dbReference>
<dbReference type="InterPro" id="IPR051550">
    <property type="entry name" value="SCF-Subunits/Alg-Epimerases"/>
</dbReference>
<dbReference type="InterPro" id="IPR006626">
    <property type="entry name" value="PbH1"/>
</dbReference>
<keyword evidence="6" id="KW-1185">Reference proteome</keyword>
<reference evidence="5 6" key="1">
    <citation type="submission" date="2021-02" db="EMBL/GenBank/DDBJ databases">
        <title>De Novo genome assembly of isolated myxobacteria.</title>
        <authorList>
            <person name="Stevens D.C."/>
        </authorList>
    </citation>
    <scope>NUCLEOTIDE SEQUENCE [LARGE SCALE GENOMIC DNA]</scope>
    <source>
        <strain evidence="6">SCPEA02</strain>
    </source>
</reference>
<accession>A0ABX7P7S0</accession>
<dbReference type="PANTHER" id="PTHR22990:SF15">
    <property type="entry name" value="F-BOX ONLY PROTEIN 10"/>
    <property type="match status" value="1"/>
</dbReference>
<feature type="region of interest" description="Disordered" evidence="2">
    <location>
        <begin position="21"/>
        <end position="59"/>
    </location>
</feature>
<dbReference type="Pfam" id="PF13229">
    <property type="entry name" value="Beta_helix"/>
    <property type="match status" value="1"/>
</dbReference>
<feature type="compositionally biased region" description="Acidic residues" evidence="2">
    <location>
        <begin position="24"/>
        <end position="35"/>
    </location>
</feature>
<dbReference type="SUPFAM" id="SSF51126">
    <property type="entry name" value="Pectin lyase-like"/>
    <property type="match status" value="1"/>
</dbReference>
<feature type="compositionally biased region" description="Basic and acidic residues" evidence="2">
    <location>
        <begin position="36"/>
        <end position="52"/>
    </location>
</feature>
<proteinExistence type="predicted"/>
<dbReference type="PROSITE" id="PS51257">
    <property type="entry name" value="PROKAR_LIPOPROTEIN"/>
    <property type="match status" value="1"/>
</dbReference>